<evidence type="ECO:0000313" key="1">
    <source>
        <dbReference type="EMBL" id="SVC91208.1"/>
    </source>
</evidence>
<protein>
    <submittedName>
        <fullName evidence="1">Uncharacterized protein</fullName>
    </submittedName>
</protein>
<dbReference type="AlphaFoldDB" id="A0A382R2B2"/>
<proteinExistence type="predicted"/>
<organism evidence="1">
    <name type="scientific">marine metagenome</name>
    <dbReference type="NCBI Taxonomy" id="408172"/>
    <lineage>
        <taxon>unclassified sequences</taxon>
        <taxon>metagenomes</taxon>
        <taxon>ecological metagenomes</taxon>
    </lineage>
</organism>
<name>A0A382R2B2_9ZZZZ</name>
<feature type="non-terminal residue" evidence="1">
    <location>
        <position position="1"/>
    </location>
</feature>
<accession>A0A382R2B2</accession>
<sequence>SFYSYTEMSECCYRCQDVGALQEIVNYRSTVGKCSENHRSVTYGFVSGYTDVPTKGTLASDTK</sequence>
<dbReference type="EMBL" id="UINC01118224">
    <property type="protein sequence ID" value="SVC91208.1"/>
    <property type="molecule type" value="Genomic_DNA"/>
</dbReference>
<reference evidence="1" key="1">
    <citation type="submission" date="2018-05" db="EMBL/GenBank/DDBJ databases">
        <authorList>
            <person name="Lanie J.A."/>
            <person name="Ng W.-L."/>
            <person name="Kazmierczak K.M."/>
            <person name="Andrzejewski T.M."/>
            <person name="Davidsen T.M."/>
            <person name="Wayne K.J."/>
            <person name="Tettelin H."/>
            <person name="Glass J.I."/>
            <person name="Rusch D."/>
            <person name="Podicherti R."/>
            <person name="Tsui H.-C.T."/>
            <person name="Winkler M.E."/>
        </authorList>
    </citation>
    <scope>NUCLEOTIDE SEQUENCE</scope>
</reference>
<gene>
    <name evidence="1" type="ORF">METZ01_LOCUS344062</name>
</gene>